<proteinExistence type="predicted"/>
<name>A0A5B9EAE3_9BACT</name>
<evidence type="ECO:0000256" key="1">
    <source>
        <dbReference type="SAM" id="Phobius"/>
    </source>
</evidence>
<dbReference type="AlphaFoldDB" id="A0A5B9EAE3"/>
<evidence type="ECO:0000313" key="2">
    <source>
        <dbReference type="EMBL" id="QEE29138.1"/>
    </source>
</evidence>
<dbReference type="RefSeq" id="WP_147648336.1">
    <property type="nucleotide sequence ID" value="NZ_CP042806.1"/>
</dbReference>
<feature type="transmembrane region" description="Helical" evidence="1">
    <location>
        <begin position="55"/>
        <end position="76"/>
    </location>
</feature>
<feature type="transmembrane region" description="Helical" evidence="1">
    <location>
        <begin position="20"/>
        <end position="43"/>
    </location>
</feature>
<dbReference type="OrthoDB" id="118514at2"/>
<keyword evidence="1" id="KW-1133">Transmembrane helix</keyword>
<keyword evidence="3" id="KW-1185">Reference proteome</keyword>
<keyword evidence="1" id="KW-0812">Transmembrane</keyword>
<protein>
    <submittedName>
        <fullName evidence="2">Uncharacterized protein</fullName>
    </submittedName>
</protein>
<keyword evidence="1" id="KW-0472">Membrane</keyword>
<feature type="transmembrane region" description="Helical" evidence="1">
    <location>
        <begin position="82"/>
        <end position="100"/>
    </location>
</feature>
<dbReference type="KEGG" id="talb:FTW19_14725"/>
<reference evidence="2 3" key="1">
    <citation type="submission" date="2019-08" db="EMBL/GenBank/DDBJ databases">
        <title>Complete genome sequence of Terriglobus albidus strain ORNL.</title>
        <authorList>
            <person name="Podar M."/>
        </authorList>
    </citation>
    <scope>NUCLEOTIDE SEQUENCE [LARGE SCALE GENOMIC DNA]</scope>
    <source>
        <strain evidence="2 3">ORNL</strain>
    </source>
</reference>
<gene>
    <name evidence="2" type="ORF">FTW19_14725</name>
</gene>
<evidence type="ECO:0000313" key="3">
    <source>
        <dbReference type="Proteomes" id="UP000321820"/>
    </source>
</evidence>
<dbReference type="EMBL" id="CP042806">
    <property type="protein sequence ID" value="QEE29138.1"/>
    <property type="molecule type" value="Genomic_DNA"/>
</dbReference>
<accession>A0A5B9EAE3</accession>
<dbReference type="Proteomes" id="UP000321820">
    <property type="component" value="Chromosome"/>
</dbReference>
<sequence>MAEDIEDVGGKSATDLGFEALWFATHTFLAFLVVVVVVSVFGLSKPDPNATQPKLLCTAVIFLAAIITGFATAKVTKNEVARYIWIAGLLMFSILCVYVLDLPTGPGLCDGCGALEKLYRTFFDISNPSGLMGGYGFAVGSWIPLSMISYSIGASFALPKEEA</sequence>
<organism evidence="2 3">
    <name type="scientific">Terriglobus albidus</name>
    <dbReference type="NCBI Taxonomy" id="1592106"/>
    <lineage>
        <taxon>Bacteria</taxon>
        <taxon>Pseudomonadati</taxon>
        <taxon>Acidobacteriota</taxon>
        <taxon>Terriglobia</taxon>
        <taxon>Terriglobales</taxon>
        <taxon>Acidobacteriaceae</taxon>
        <taxon>Terriglobus</taxon>
    </lineage>
</organism>